<organism evidence="3 4">
    <name type="scientific">Thiocapsa roseopersicina</name>
    <dbReference type="NCBI Taxonomy" id="1058"/>
    <lineage>
        <taxon>Bacteria</taxon>
        <taxon>Pseudomonadati</taxon>
        <taxon>Pseudomonadota</taxon>
        <taxon>Gammaproteobacteria</taxon>
        <taxon>Chromatiales</taxon>
        <taxon>Chromatiaceae</taxon>
        <taxon>Thiocapsa</taxon>
    </lineage>
</organism>
<dbReference type="Pfam" id="PF04851">
    <property type="entry name" value="ResIII"/>
    <property type="match status" value="1"/>
</dbReference>
<dbReference type="EMBL" id="FNNZ01000002">
    <property type="protein sequence ID" value="SDW27272.1"/>
    <property type="molecule type" value="Genomic_DNA"/>
</dbReference>
<gene>
    <name evidence="3" type="ORF">SAMN05421783_102312</name>
</gene>
<dbReference type="STRING" id="1058.SAMN05421783_102312"/>
<sequence>MPFLLGARQRFRIISELRDARFEGNGIDVDETPNTRKASGLSYRSGCSSLAGFPPARTSTVGNPFFDRPILNSPYDYPTCHWELDDTGQPTQKIIETRRNAQFVTPIPKPKKQKGAPKQSEIPFDDGKGLSTEDQRYAHTAIINGVRQEVDRWRLDPDPNHWRVTPETARLLQHWRHHPFSSLRPFFCQIEAVETAIWLTEVAPHIGKAGKRFRTHLADANHDANPELMRLALKLATGAGKTTVMAMLIAWQTINAVRYESSKRFSRGFLIVAPGLTIKDRLRVLQPNDPDSYYSRRELVPPDLMGEVRQAKIVITNYHAFKRRERVELSK</sequence>
<protein>
    <submittedName>
        <fullName evidence="3">Type III restriction enzyme</fullName>
    </submittedName>
</protein>
<dbReference type="AlphaFoldDB" id="A0A1H2S6H0"/>
<name>A0A1H2S6H0_THIRO</name>
<keyword evidence="4" id="KW-1185">Reference proteome</keyword>
<feature type="domain" description="Helicase/UvrB N-terminal" evidence="2">
    <location>
        <begin position="189"/>
        <end position="325"/>
    </location>
</feature>
<evidence type="ECO:0000313" key="4">
    <source>
        <dbReference type="Proteomes" id="UP000198816"/>
    </source>
</evidence>
<reference evidence="4" key="1">
    <citation type="submission" date="2016-10" db="EMBL/GenBank/DDBJ databases">
        <authorList>
            <person name="Varghese N."/>
            <person name="Submissions S."/>
        </authorList>
    </citation>
    <scope>NUCLEOTIDE SEQUENCE [LARGE SCALE GENOMIC DNA]</scope>
    <source>
        <strain evidence="4">DSM 217</strain>
    </source>
</reference>
<dbReference type="GO" id="GO:0016787">
    <property type="term" value="F:hydrolase activity"/>
    <property type="evidence" value="ECO:0007669"/>
    <property type="project" value="InterPro"/>
</dbReference>
<evidence type="ECO:0000259" key="2">
    <source>
        <dbReference type="Pfam" id="PF04851"/>
    </source>
</evidence>
<dbReference type="Proteomes" id="UP000198816">
    <property type="component" value="Unassembled WGS sequence"/>
</dbReference>
<proteinExistence type="predicted"/>
<dbReference type="GO" id="GO:0003677">
    <property type="term" value="F:DNA binding"/>
    <property type="evidence" value="ECO:0007669"/>
    <property type="project" value="InterPro"/>
</dbReference>
<dbReference type="GO" id="GO:0005524">
    <property type="term" value="F:ATP binding"/>
    <property type="evidence" value="ECO:0007669"/>
    <property type="project" value="InterPro"/>
</dbReference>
<feature type="region of interest" description="Disordered" evidence="1">
    <location>
        <begin position="107"/>
        <end position="130"/>
    </location>
</feature>
<dbReference type="SUPFAM" id="SSF52540">
    <property type="entry name" value="P-loop containing nucleoside triphosphate hydrolases"/>
    <property type="match status" value="1"/>
</dbReference>
<accession>A0A1H2S6H0</accession>
<evidence type="ECO:0000256" key="1">
    <source>
        <dbReference type="SAM" id="MobiDB-lite"/>
    </source>
</evidence>
<dbReference type="InterPro" id="IPR027417">
    <property type="entry name" value="P-loop_NTPase"/>
</dbReference>
<dbReference type="InterPro" id="IPR006935">
    <property type="entry name" value="Helicase/UvrB_N"/>
</dbReference>
<evidence type="ECO:0000313" key="3">
    <source>
        <dbReference type="EMBL" id="SDW27272.1"/>
    </source>
</evidence>